<feature type="region of interest" description="Disordered" evidence="1">
    <location>
        <begin position="722"/>
        <end position="741"/>
    </location>
</feature>
<feature type="compositionally biased region" description="Basic and acidic residues" evidence="1">
    <location>
        <begin position="295"/>
        <end position="304"/>
    </location>
</feature>
<feature type="compositionally biased region" description="Basic and acidic residues" evidence="1">
    <location>
        <begin position="328"/>
        <end position="345"/>
    </location>
</feature>
<feature type="region of interest" description="Disordered" evidence="1">
    <location>
        <begin position="381"/>
        <end position="423"/>
    </location>
</feature>
<evidence type="ECO:0000313" key="2">
    <source>
        <dbReference type="EMBL" id="KAJ9582047.1"/>
    </source>
</evidence>
<feature type="compositionally biased region" description="Low complexity" evidence="1">
    <location>
        <begin position="623"/>
        <end position="637"/>
    </location>
</feature>
<feature type="region of interest" description="Disordered" evidence="1">
    <location>
        <begin position="567"/>
        <end position="637"/>
    </location>
</feature>
<reference evidence="2" key="1">
    <citation type="journal article" date="2023" name="IScience">
        <title>Live-bearing cockroach genome reveals convergent evolutionary mechanisms linked to viviparity in insects and beyond.</title>
        <authorList>
            <person name="Fouks B."/>
            <person name="Harrison M.C."/>
            <person name="Mikhailova A.A."/>
            <person name="Marchal E."/>
            <person name="English S."/>
            <person name="Carruthers M."/>
            <person name="Jennings E.C."/>
            <person name="Chiamaka E.L."/>
            <person name="Frigard R.A."/>
            <person name="Pippel M."/>
            <person name="Attardo G.M."/>
            <person name="Benoit J.B."/>
            <person name="Bornberg-Bauer E."/>
            <person name="Tobe S.S."/>
        </authorList>
    </citation>
    <scope>NUCLEOTIDE SEQUENCE</scope>
    <source>
        <strain evidence="2">Stay&amp;Tobe</strain>
    </source>
</reference>
<sequence>MECEMRALRRELEETRTALKLQTVRCRQLVAAFTTKLQEKEMEVRAGRELRDQQLGRVLRALLVLEARLRKEQKHIRQQLCDRDQVISRQQQEINRLKAERVEAENKLHQQQNPVEEKLDTQVSDDQTLSQPVKDIPPQNKKQNEGVSTQQEEPSRRLSISQTPSFKPSQPTAFVRFKKNGRHFGSYRPISRRREISGEEKCFNVCRGFDPNSHDLDDSLENGHEDEFGTRDLSKDYQHNPVLECVNQILLRDHEEIETSAYKRDTKTTGRFHYQCHSIKEQDEEETSEEEEVAEKEKQDKEENQSSEIQSSSDISKINTEVDIVNDQTKETSSEPKRWSVKDKTPSPPIKAQLLEEKACLLMASQRLTIVCNKEFEELDRKDTNEDQKSSAPPKPPVKNGFLSNKNLIPPALPPKPPQLGAKGLYQKKINNSRANQNLNAITNRQNYFLNGNSSIQELKHNAKFCSEPIQEINQNQNENSEIISNEQQKPVNQDNRINQASHLPDKPRHRQILSNGSLKMALSQDTNQQTFANGHDHHQDNNNFCITSSGFEEKLEHMNLSDFQNHSNSLKQRSGGKCTSVKNDNQVESHSSSRHIHNHEPRRTKTNLHNHNSMKGSVEELSSSPKTPPTITNNNNHCGKIRVGSSVSSLITGSSGNSIVNELTKGESESIIVLPKVSQIVRRFEDLGTGMGRDSSEDQGEEDGNEALRRNFEEFKLEDVDMDSVSSGEDGGRPAGDGAEARATVVQNGTSGTGGTSNGGGSYEHFLEATGLSQKSILTPSRMYSNHRNVLKPKDVKHRSRILKAAAVSEKSNNTSNGPIVKYWIEPFL</sequence>
<gene>
    <name evidence="2" type="ORF">L9F63_003630</name>
</gene>
<feature type="compositionally biased region" description="Low complexity" evidence="1">
    <location>
        <begin position="306"/>
        <end position="318"/>
    </location>
</feature>
<dbReference type="AlphaFoldDB" id="A0AAD7ZL11"/>
<feature type="compositionally biased region" description="Polar residues" evidence="1">
    <location>
        <begin position="121"/>
        <end position="131"/>
    </location>
</feature>
<accession>A0AAD7ZL11</accession>
<evidence type="ECO:0000256" key="1">
    <source>
        <dbReference type="SAM" id="MobiDB-lite"/>
    </source>
</evidence>
<keyword evidence="3" id="KW-1185">Reference proteome</keyword>
<reference evidence="2" key="2">
    <citation type="submission" date="2023-05" db="EMBL/GenBank/DDBJ databases">
        <authorList>
            <person name="Fouks B."/>
        </authorList>
    </citation>
    <scope>NUCLEOTIDE SEQUENCE</scope>
    <source>
        <strain evidence="2">Stay&amp;Tobe</strain>
        <tissue evidence="2">Testes</tissue>
    </source>
</reference>
<feature type="compositionally biased region" description="Polar residues" evidence="1">
    <location>
        <begin position="145"/>
        <end position="172"/>
    </location>
</feature>
<proteinExistence type="predicted"/>
<comment type="caution">
    <text evidence="2">The sequence shown here is derived from an EMBL/GenBank/DDBJ whole genome shotgun (WGS) entry which is preliminary data.</text>
</comment>
<dbReference type="Proteomes" id="UP001233999">
    <property type="component" value="Unassembled WGS sequence"/>
</dbReference>
<name>A0AAD7ZL11_DIPPU</name>
<protein>
    <submittedName>
        <fullName evidence="2">Uncharacterized protein</fullName>
    </submittedName>
</protein>
<feature type="region of interest" description="Disordered" evidence="1">
    <location>
        <begin position="278"/>
        <end position="348"/>
    </location>
</feature>
<dbReference type="EMBL" id="JASPKZ010007831">
    <property type="protein sequence ID" value="KAJ9582047.1"/>
    <property type="molecule type" value="Genomic_DNA"/>
</dbReference>
<organism evidence="2 3">
    <name type="scientific">Diploptera punctata</name>
    <name type="common">Pacific beetle cockroach</name>
    <dbReference type="NCBI Taxonomy" id="6984"/>
    <lineage>
        <taxon>Eukaryota</taxon>
        <taxon>Metazoa</taxon>
        <taxon>Ecdysozoa</taxon>
        <taxon>Arthropoda</taxon>
        <taxon>Hexapoda</taxon>
        <taxon>Insecta</taxon>
        <taxon>Pterygota</taxon>
        <taxon>Neoptera</taxon>
        <taxon>Polyneoptera</taxon>
        <taxon>Dictyoptera</taxon>
        <taxon>Blattodea</taxon>
        <taxon>Blaberoidea</taxon>
        <taxon>Blaberidae</taxon>
        <taxon>Diplopterinae</taxon>
        <taxon>Diploptera</taxon>
    </lineage>
</organism>
<feature type="region of interest" description="Disordered" evidence="1">
    <location>
        <begin position="106"/>
        <end position="180"/>
    </location>
</feature>
<feature type="compositionally biased region" description="Polar residues" evidence="1">
    <location>
        <begin position="581"/>
        <end position="591"/>
    </location>
</feature>
<feature type="compositionally biased region" description="Acidic residues" evidence="1">
    <location>
        <begin position="282"/>
        <end position="294"/>
    </location>
</feature>
<evidence type="ECO:0000313" key="3">
    <source>
        <dbReference type="Proteomes" id="UP001233999"/>
    </source>
</evidence>